<keyword evidence="15 19" id="KW-0472">Membrane</keyword>
<evidence type="ECO:0000256" key="17">
    <source>
        <dbReference type="ARBA" id="ARBA00023264"/>
    </source>
</evidence>
<evidence type="ECO:0000256" key="5">
    <source>
        <dbReference type="ARBA" id="ARBA00010185"/>
    </source>
</evidence>
<reference evidence="21 22" key="2">
    <citation type="submission" date="2012-08" db="EMBL/GenBank/DDBJ databases">
        <title>The Genome Sequence of Turicella otitidis ATCC 51513.</title>
        <authorList>
            <consortium name="The Broad Institute Genome Sequencing Platform"/>
            <person name="Earl A."/>
            <person name="Ward D."/>
            <person name="Feldgarden M."/>
            <person name="Gevers D."/>
            <person name="Huys G."/>
            <person name="Walker B."/>
            <person name="Young S.K."/>
            <person name="Zeng Q."/>
            <person name="Gargeya S."/>
            <person name="Fitzgerald M."/>
            <person name="Haas B."/>
            <person name="Abouelleil A."/>
            <person name="Alvarado L."/>
            <person name="Arachchi H.M."/>
            <person name="Berlin A.M."/>
            <person name="Chapman S.B."/>
            <person name="Goldberg J."/>
            <person name="Griggs A."/>
            <person name="Gujja S."/>
            <person name="Hansen M."/>
            <person name="Howarth C."/>
            <person name="Imamovic A."/>
            <person name="Larimer J."/>
            <person name="McCowen C."/>
            <person name="Montmayeur A."/>
            <person name="Murphy C."/>
            <person name="Neiman D."/>
            <person name="Pearson M."/>
            <person name="Priest M."/>
            <person name="Roberts A."/>
            <person name="Saif S."/>
            <person name="Shea T."/>
            <person name="Sisk P."/>
            <person name="Sykes S."/>
            <person name="Wortman J."/>
            <person name="Nusbaum C."/>
            <person name="Birren B."/>
        </authorList>
    </citation>
    <scope>NUCLEOTIDE SEQUENCE [LARGE SCALE GENOMIC DNA]</scope>
    <source>
        <strain evidence="21 22">ATCC 51513</strain>
    </source>
</reference>
<keyword evidence="8" id="KW-1003">Cell membrane</keyword>
<keyword evidence="11 18" id="KW-0812">Transmembrane</keyword>
<evidence type="ECO:0000313" key="20">
    <source>
        <dbReference type="EMBL" id="CCI83119.1"/>
    </source>
</evidence>
<dbReference type="AlphaFoldDB" id="I7LBH7"/>
<reference evidence="20 23" key="1">
    <citation type="journal article" date="2012" name="J. Bacteriol.">
        <title>Draft Genome Sequence of Turicella otitidis ATCC 51513, Isolated from Middle Ear Fluid from a Child with Otitis Media.</title>
        <authorList>
            <person name="Brinkrolf K."/>
            <person name="Schneider J."/>
            <person name="Knecht M."/>
            <person name="Ruckert C."/>
            <person name="Tauch A."/>
        </authorList>
    </citation>
    <scope>NUCLEOTIDE SEQUENCE [LARGE SCALE GENOMIC DNA]</scope>
    <source>
        <strain evidence="20 23">ATCC 51513</strain>
    </source>
</reference>
<dbReference type="GO" id="GO:0016024">
    <property type="term" value="P:CDP-diacylglycerol biosynthetic process"/>
    <property type="evidence" value="ECO:0007669"/>
    <property type="project" value="UniProtKB-UniPathway"/>
</dbReference>
<dbReference type="HOGENOM" id="CLU_037294_0_0_11"/>
<sequence>MARSGTGEKLRSGGRTGRNLPAAIASGLVLAALVIASLLIGPIGWYLLVAAAVVIGTAEVARRMDEAGRGVPLILLLVLGQATIWASWFFGPEGLAALGALSGLAIFLFSLFRAEGDFLAHASNALFVYFWIPVLASLSAMVATLGYEGLNGSLIVVAFLLCVIASDVGGFAAGVAFGRHPMVPAISPKKSWEGFAGSVIASAVVGALAMALLVDSHWGFGLVFGPVLAVCATLGDLVESQFKRTLGIKDMSRLIPGHGGLMDRVDGILPAGAATWLFLWALPVIA</sequence>
<feature type="transmembrane region" description="Helical" evidence="19">
    <location>
        <begin position="153"/>
        <end position="175"/>
    </location>
</feature>
<dbReference type="STRING" id="29321.AAV33_01705"/>
<evidence type="ECO:0000256" key="2">
    <source>
        <dbReference type="ARBA" id="ARBA00004651"/>
    </source>
</evidence>
<evidence type="ECO:0000256" key="18">
    <source>
        <dbReference type="RuleBase" id="RU003938"/>
    </source>
</evidence>
<dbReference type="PATRIC" id="fig|883169.3.peg.117"/>
<evidence type="ECO:0000256" key="14">
    <source>
        <dbReference type="ARBA" id="ARBA00023098"/>
    </source>
</evidence>
<dbReference type="EC" id="2.7.7.41" evidence="6 18"/>
<keyword evidence="14" id="KW-0443">Lipid metabolism</keyword>
<evidence type="ECO:0000256" key="8">
    <source>
        <dbReference type="ARBA" id="ARBA00022475"/>
    </source>
</evidence>
<feature type="transmembrane region" description="Helical" evidence="19">
    <location>
        <begin position="96"/>
        <end position="114"/>
    </location>
</feature>
<keyword evidence="16" id="KW-0594">Phospholipid biosynthesis</keyword>
<proteinExistence type="inferred from homology"/>
<evidence type="ECO:0000256" key="16">
    <source>
        <dbReference type="ARBA" id="ARBA00023209"/>
    </source>
</evidence>
<evidence type="ECO:0000256" key="1">
    <source>
        <dbReference type="ARBA" id="ARBA00001698"/>
    </source>
</evidence>
<evidence type="ECO:0000256" key="19">
    <source>
        <dbReference type="SAM" id="Phobius"/>
    </source>
</evidence>
<evidence type="ECO:0000256" key="10">
    <source>
        <dbReference type="ARBA" id="ARBA00022679"/>
    </source>
</evidence>
<evidence type="ECO:0000256" key="9">
    <source>
        <dbReference type="ARBA" id="ARBA00022516"/>
    </source>
</evidence>
<evidence type="ECO:0000256" key="13">
    <source>
        <dbReference type="ARBA" id="ARBA00022989"/>
    </source>
</evidence>
<evidence type="ECO:0000313" key="21">
    <source>
        <dbReference type="EMBL" id="EJZ82941.1"/>
    </source>
</evidence>
<protein>
    <recommendedName>
        <fullName evidence="7 18">Phosphatidate cytidylyltransferase</fullName>
        <ecNumber evidence="6 18">2.7.7.41</ecNumber>
    </recommendedName>
</protein>
<evidence type="ECO:0000256" key="3">
    <source>
        <dbReference type="ARBA" id="ARBA00005119"/>
    </source>
</evidence>
<organism evidence="20 23">
    <name type="scientific">Corynebacterium otitidis ATCC 51513</name>
    <dbReference type="NCBI Taxonomy" id="883169"/>
    <lineage>
        <taxon>Bacteria</taxon>
        <taxon>Bacillati</taxon>
        <taxon>Actinomycetota</taxon>
        <taxon>Actinomycetes</taxon>
        <taxon>Mycobacteriales</taxon>
        <taxon>Corynebacteriaceae</taxon>
        <taxon>Corynebacterium</taxon>
    </lineage>
</organism>
<gene>
    <name evidence="20" type="primary">cdsA</name>
    <name evidence="20" type="ORF">BN46_0371</name>
    <name evidence="21" type="ORF">HMPREF9719_00123</name>
</gene>
<evidence type="ECO:0000256" key="15">
    <source>
        <dbReference type="ARBA" id="ARBA00023136"/>
    </source>
</evidence>
<dbReference type="OrthoDB" id="9799199at2"/>
<comment type="catalytic activity">
    <reaction evidence="1 18">
        <text>a 1,2-diacyl-sn-glycero-3-phosphate + CTP + H(+) = a CDP-1,2-diacyl-sn-glycerol + diphosphate</text>
        <dbReference type="Rhea" id="RHEA:16229"/>
        <dbReference type="ChEBI" id="CHEBI:15378"/>
        <dbReference type="ChEBI" id="CHEBI:33019"/>
        <dbReference type="ChEBI" id="CHEBI:37563"/>
        <dbReference type="ChEBI" id="CHEBI:58332"/>
        <dbReference type="ChEBI" id="CHEBI:58608"/>
        <dbReference type="EC" id="2.7.7.41"/>
    </reaction>
</comment>
<dbReference type="InterPro" id="IPR000374">
    <property type="entry name" value="PC_trans"/>
</dbReference>
<evidence type="ECO:0000256" key="7">
    <source>
        <dbReference type="ARBA" id="ARBA00019373"/>
    </source>
</evidence>
<comment type="subcellular location">
    <subcellularLocation>
        <location evidence="2">Cell membrane</location>
        <topology evidence="2">Multi-pass membrane protein</topology>
    </subcellularLocation>
</comment>
<comment type="pathway">
    <text evidence="3 18">Phospholipid metabolism; CDP-diacylglycerol biosynthesis; CDP-diacylglycerol from sn-glycerol 3-phosphate: step 3/3.</text>
</comment>
<dbReference type="GO" id="GO:0005886">
    <property type="term" value="C:plasma membrane"/>
    <property type="evidence" value="ECO:0007669"/>
    <property type="project" value="UniProtKB-SubCell"/>
</dbReference>
<evidence type="ECO:0000256" key="6">
    <source>
        <dbReference type="ARBA" id="ARBA00012487"/>
    </source>
</evidence>
<evidence type="ECO:0000256" key="4">
    <source>
        <dbReference type="ARBA" id="ARBA00005189"/>
    </source>
</evidence>
<feature type="transmembrane region" description="Helical" evidence="19">
    <location>
        <begin position="45"/>
        <end position="61"/>
    </location>
</feature>
<dbReference type="Pfam" id="PF01148">
    <property type="entry name" value="CTP_transf_1"/>
    <property type="match status" value="1"/>
</dbReference>
<dbReference type="RefSeq" id="WP_004600013.1">
    <property type="nucleotide sequence ID" value="NZ_HF541865.1"/>
</dbReference>
<comment type="pathway">
    <text evidence="4">Lipid metabolism.</text>
</comment>
<keyword evidence="9" id="KW-0444">Lipid biosynthesis</keyword>
<dbReference type="EMBL" id="AHAE01000006">
    <property type="protein sequence ID" value="EJZ82941.1"/>
    <property type="molecule type" value="Genomic_DNA"/>
</dbReference>
<keyword evidence="10 18" id="KW-0808">Transferase</keyword>
<dbReference type="PANTHER" id="PTHR46382">
    <property type="entry name" value="PHOSPHATIDATE CYTIDYLYLTRANSFERASE"/>
    <property type="match status" value="1"/>
</dbReference>
<keyword evidence="13 19" id="KW-1133">Transmembrane helix</keyword>
<feature type="transmembrane region" description="Helical" evidence="19">
    <location>
        <begin position="20"/>
        <end position="39"/>
    </location>
</feature>
<feature type="transmembrane region" description="Helical" evidence="19">
    <location>
        <begin position="126"/>
        <end position="147"/>
    </location>
</feature>
<comment type="similarity">
    <text evidence="5 18">Belongs to the CDS family.</text>
</comment>
<dbReference type="PROSITE" id="PS01315">
    <property type="entry name" value="CDS"/>
    <property type="match status" value="1"/>
</dbReference>
<dbReference type="PANTHER" id="PTHR46382:SF1">
    <property type="entry name" value="PHOSPHATIDATE CYTIDYLYLTRANSFERASE"/>
    <property type="match status" value="1"/>
</dbReference>
<dbReference type="UniPathway" id="UPA00557">
    <property type="reaction ID" value="UER00614"/>
</dbReference>
<keyword evidence="12 18" id="KW-0548">Nucleotidyltransferase</keyword>
<evidence type="ECO:0000256" key="11">
    <source>
        <dbReference type="ARBA" id="ARBA00022692"/>
    </source>
</evidence>
<accession>I7LBH7</accession>
<dbReference type="GO" id="GO:0004605">
    <property type="term" value="F:phosphatidate cytidylyltransferase activity"/>
    <property type="evidence" value="ECO:0007669"/>
    <property type="project" value="UniProtKB-EC"/>
</dbReference>
<name>I7LBH7_9CORY</name>
<keyword evidence="22" id="KW-1185">Reference proteome</keyword>
<evidence type="ECO:0000313" key="23">
    <source>
        <dbReference type="Proteomes" id="UP000011016"/>
    </source>
</evidence>
<keyword evidence="17" id="KW-1208">Phospholipid metabolism</keyword>
<dbReference type="eggNOG" id="COG0575">
    <property type="taxonomic scope" value="Bacteria"/>
</dbReference>
<dbReference type="Proteomes" id="UP000011016">
    <property type="component" value="Unassembled WGS sequence"/>
</dbReference>
<comment type="caution">
    <text evidence="20">The sequence shown here is derived from an EMBL/GenBank/DDBJ whole genome shotgun (WGS) entry which is preliminary data.</text>
</comment>
<evidence type="ECO:0000256" key="12">
    <source>
        <dbReference type="ARBA" id="ARBA00022695"/>
    </source>
</evidence>
<feature type="transmembrane region" description="Helical" evidence="19">
    <location>
        <begin position="73"/>
        <end position="90"/>
    </location>
</feature>
<dbReference type="EMBL" id="CAJZ01000049">
    <property type="protein sequence ID" value="CCI83119.1"/>
    <property type="molecule type" value="Genomic_DNA"/>
</dbReference>
<feature type="transmembrane region" description="Helical" evidence="19">
    <location>
        <begin position="220"/>
        <end position="238"/>
    </location>
</feature>
<dbReference type="Proteomes" id="UP000006078">
    <property type="component" value="Unassembled WGS sequence"/>
</dbReference>
<feature type="transmembrane region" description="Helical" evidence="19">
    <location>
        <begin position="195"/>
        <end position="214"/>
    </location>
</feature>
<evidence type="ECO:0000313" key="22">
    <source>
        <dbReference type="Proteomes" id="UP000006078"/>
    </source>
</evidence>